<dbReference type="InterPro" id="IPR036291">
    <property type="entry name" value="NAD(P)-bd_dom_sf"/>
</dbReference>
<dbReference type="NCBIfam" id="TIGR01409">
    <property type="entry name" value="TAT_signal_seq"/>
    <property type="match status" value="1"/>
</dbReference>
<protein>
    <submittedName>
        <fullName evidence="4">Gfo/Idh/MocA family oxidoreductase</fullName>
    </submittedName>
</protein>
<dbReference type="RefSeq" id="WP_019246065.1">
    <property type="nucleotide sequence ID" value="NZ_CAPH01000013.1"/>
</dbReference>
<dbReference type="Gene3D" id="3.40.50.720">
    <property type="entry name" value="NAD(P)-binding Rossmann-like Domain"/>
    <property type="match status" value="1"/>
</dbReference>
<dbReference type="InterPro" id="IPR050463">
    <property type="entry name" value="Gfo/Idh/MocA_oxidrdct_glycsds"/>
</dbReference>
<dbReference type="InterPro" id="IPR004104">
    <property type="entry name" value="Gfo/Idh/MocA-like_OxRdtase_C"/>
</dbReference>
<dbReference type="PROSITE" id="PS51318">
    <property type="entry name" value="TAT"/>
    <property type="match status" value="1"/>
</dbReference>
<dbReference type="SUPFAM" id="SSF55347">
    <property type="entry name" value="Glyceraldehyde-3-phosphate dehydrogenase-like, C-terminal domain"/>
    <property type="match status" value="1"/>
</dbReference>
<keyword evidence="5" id="KW-1185">Reference proteome</keyword>
<dbReference type="SUPFAM" id="SSF51735">
    <property type="entry name" value="NAD(P)-binding Rossmann-fold domains"/>
    <property type="match status" value="1"/>
</dbReference>
<evidence type="ECO:0000313" key="5">
    <source>
        <dbReference type="Proteomes" id="UP001059295"/>
    </source>
</evidence>
<sequence>MKKNAMTRREFLSYSAMAGVVGAIGVSPILSACAGGKKKNAYEPLRAEGEYYVPDLPDKAVAGRELKAGVIGCGGRGSGAAENFLAAADGVTITAIGDVFPDRVQSLKQMLHDKYQVDLADENCFTGFDAYKNVIDSGVDVVIIATPPFFRPEHFKYATEKGVHSFLEKPICVDAEGYRTVMAAAKQAKAKGLCVLTGTQRHHQRAYVESFKRIQQGMIGEITGGNVYWNQPMLWYRSREKGWSDMEWMLRDWVNWKWLSGDHIVEQHVHNIDVFNWFFGYKQPISATAFGSRQRRVTGDQYDNFSVDFEYENGVHVHSMSRQIDGCDTNISEFIHGTKGTWESGPMVSGACVIKDLDGNVLWSYDLEAEKTEHQQNDPYTLEHVNWISSIRNNTPFVQAEETALSNMCGIMGRESAYTGKTITWEQMTASPLSYAPAKLELGPMDMSAYTVPVPGTGK</sequence>
<dbReference type="EMBL" id="CP102294">
    <property type="protein sequence ID" value="UWN56282.1"/>
    <property type="molecule type" value="Genomic_DNA"/>
</dbReference>
<evidence type="ECO:0000313" key="4">
    <source>
        <dbReference type="EMBL" id="UWN56282.1"/>
    </source>
</evidence>
<evidence type="ECO:0000256" key="1">
    <source>
        <dbReference type="SAM" id="Phobius"/>
    </source>
</evidence>
<evidence type="ECO:0000259" key="3">
    <source>
        <dbReference type="Pfam" id="PF02894"/>
    </source>
</evidence>
<dbReference type="PANTHER" id="PTHR43818">
    <property type="entry name" value="BCDNA.GH03377"/>
    <property type="match status" value="1"/>
</dbReference>
<dbReference type="InterPro" id="IPR019546">
    <property type="entry name" value="TAT_signal_bac_arc"/>
</dbReference>
<dbReference type="GeneID" id="82891330"/>
<organism evidence="4 5">
    <name type="scientific">Alistipes ihumii AP11</name>
    <dbReference type="NCBI Taxonomy" id="1211813"/>
    <lineage>
        <taxon>Bacteria</taxon>
        <taxon>Pseudomonadati</taxon>
        <taxon>Bacteroidota</taxon>
        <taxon>Bacteroidia</taxon>
        <taxon>Bacteroidales</taxon>
        <taxon>Rikenellaceae</taxon>
        <taxon>Alistipes</taxon>
    </lineage>
</organism>
<dbReference type="PROSITE" id="PS51257">
    <property type="entry name" value="PROKAR_LIPOPROTEIN"/>
    <property type="match status" value="1"/>
</dbReference>
<dbReference type="Pfam" id="PF02894">
    <property type="entry name" value="GFO_IDH_MocA_C"/>
    <property type="match status" value="1"/>
</dbReference>
<feature type="domain" description="Gfo/Idh/MocA-like oxidoreductase N-terminal" evidence="2">
    <location>
        <begin position="67"/>
        <end position="190"/>
    </location>
</feature>
<name>A0ABY5UYV3_9BACT</name>
<dbReference type="InterPro" id="IPR000683">
    <property type="entry name" value="Gfo/Idh/MocA-like_OxRdtase_N"/>
</dbReference>
<dbReference type="PANTHER" id="PTHR43818:SF5">
    <property type="entry name" value="OXIDOREDUCTASE FAMILY PROTEIN"/>
    <property type="match status" value="1"/>
</dbReference>
<dbReference type="Gene3D" id="3.30.360.10">
    <property type="entry name" value="Dihydrodipicolinate Reductase, domain 2"/>
    <property type="match status" value="1"/>
</dbReference>
<feature type="domain" description="Gfo/Idh/MocA-like oxidoreductase C-terminal" evidence="3">
    <location>
        <begin position="212"/>
        <end position="423"/>
    </location>
</feature>
<keyword evidence="1" id="KW-0472">Membrane</keyword>
<dbReference type="Proteomes" id="UP001059295">
    <property type="component" value="Chromosome"/>
</dbReference>
<dbReference type="Pfam" id="PF01408">
    <property type="entry name" value="GFO_IDH_MocA"/>
    <property type="match status" value="1"/>
</dbReference>
<reference evidence="4" key="1">
    <citation type="journal article" date="2022" name="Cell">
        <title>Design, construction, and in vivo augmentation of a complex gut microbiome.</title>
        <authorList>
            <person name="Cheng A.G."/>
            <person name="Ho P.Y."/>
            <person name="Aranda-Diaz A."/>
            <person name="Jain S."/>
            <person name="Yu F.B."/>
            <person name="Meng X."/>
            <person name="Wang M."/>
            <person name="Iakiviak M."/>
            <person name="Nagashima K."/>
            <person name="Zhao A."/>
            <person name="Murugkar P."/>
            <person name="Patil A."/>
            <person name="Atabakhsh K."/>
            <person name="Weakley A."/>
            <person name="Yan J."/>
            <person name="Brumbaugh A.R."/>
            <person name="Higginbottom S."/>
            <person name="Dimas A."/>
            <person name="Shiver A.L."/>
            <person name="Deutschbauer A."/>
            <person name="Neff N."/>
            <person name="Sonnenburg J.L."/>
            <person name="Huang K.C."/>
            <person name="Fischbach M.A."/>
        </authorList>
    </citation>
    <scope>NUCLEOTIDE SEQUENCE</scope>
    <source>
        <strain evidence="4">AP11</strain>
    </source>
</reference>
<feature type="transmembrane region" description="Helical" evidence="1">
    <location>
        <begin position="12"/>
        <end position="30"/>
    </location>
</feature>
<keyword evidence="1" id="KW-1133">Transmembrane helix</keyword>
<accession>A0ABY5UYV3</accession>
<dbReference type="InterPro" id="IPR006311">
    <property type="entry name" value="TAT_signal"/>
</dbReference>
<keyword evidence="1" id="KW-0812">Transmembrane</keyword>
<gene>
    <name evidence="4" type="ORF">NQ491_06310</name>
</gene>
<evidence type="ECO:0000259" key="2">
    <source>
        <dbReference type="Pfam" id="PF01408"/>
    </source>
</evidence>
<proteinExistence type="predicted"/>